<evidence type="ECO:0000313" key="2">
    <source>
        <dbReference type="Proteomes" id="UP000298179"/>
    </source>
</evidence>
<dbReference type="EMBL" id="SOZD01000007">
    <property type="protein sequence ID" value="TFF19120.1"/>
    <property type="molecule type" value="Genomic_DNA"/>
</dbReference>
<comment type="caution">
    <text evidence="1">The sequence shown here is derived from an EMBL/GenBank/DDBJ whole genome shotgun (WGS) entry which is preliminary data.</text>
</comment>
<sequence>MKTIRSPLTAEEIRRFLDATIGSDQPCPRCDTRQWIYPQEDENGQMLGLSITDASGNISGVYTTIVLHCANCGFVSPHAKSVVVNWLNENPSG</sequence>
<keyword evidence="2" id="KW-1185">Reference proteome</keyword>
<reference evidence="1 2" key="1">
    <citation type="submission" date="2019-03" db="EMBL/GenBank/DDBJ databases">
        <title>Jiella endophytica sp. nov., a novel endophytic bacterium isolated from root of Ficus microcarpa Linn. f.</title>
        <authorList>
            <person name="Tuo L."/>
        </authorList>
    </citation>
    <scope>NUCLEOTIDE SEQUENCE [LARGE SCALE GENOMIC DNA]</scope>
    <source>
        <strain evidence="1 2">CBS5Q-3</strain>
    </source>
</reference>
<accession>A0A4Y8RCZ8</accession>
<dbReference type="RefSeq" id="WP_134763717.1">
    <property type="nucleotide sequence ID" value="NZ_SOZD01000007.1"/>
</dbReference>
<dbReference type="AlphaFoldDB" id="A0A4Y8RCZ8"/>
<gene>
    <name evidence="1" type="ORF">E3C22_20320</name>
</gene>
<evidence type="ECO:0000313" key="1">
    <source>
        <dbReference type="EMBL" id="TFF19120.1"/>
    </source>
</evidence>
<dbReference type="Proteomes" id="UP000298179">
    <property type="component" value="Unassembled WGS sequence"/>
</dbReference>
<protein>
    <submittedName>
        <fullName evidence="1">Uncharacterized protein</fullName>
    </submittedName>
</protein>
<organism evidence="1 2">
    <name type="scientific">Jiella endophytica</name>
    <dbReference type="NCBI Taxonomy" id="2558362"/>
    <lineage>
        <taxon>Bacteria</taxon>
        <taxon>Pseudomonadati</taxon>
        <taxon>Pseudomonadota</taxon>
        <taxon>Alphaproteobacteria</taxon>
        <taxon>Hyphomicrobiales</taxon>
        <taxon>Aurantimonadaceae</taxon>
        <taxon>Jiella</taxon>
    </lineage>
</organism>
<name>A0A4Y8RCZ8_9HYPH</name>
<proteinExistence type="predicted"/>